<dbReference type="PANTHER" id="PTHR30069:SF39">
    <property type="entry name" value="BLL6183 PROTEIN"/>
    <property type="match status" value="1"/>
</dbReference>
<evidence type="ECO:0000256" key="7">
    <source>
        <dbReference type="ARBA" id="ARBA00023237"/>
    </source>
</evidence>
<evidence type="ECO:0000259" key="10">
    <source>
        <dbReference type="Pfam" id="PF00593"/>
    </source>
</evidence>
<dbReference type="PANTHER" id="PTHR30069">
    <property type="entry name" value="TONB-DEPENDENT OUTER MEMBRANE RECEPTOR"/>
    <property type="match status" value="1"/>
</dbReference>
<sequence>MAFLNFLSNGRSVWAVFGSLTGCLIPLAAWSEVSQVADEIVVIAPTPVMGTGVRENQLVSPVQSLGSDDLERIQAQNIAEHMRYQLGSVSINEAVSNPYQPDVQYRGFTASPLLGLPQGVSVYLNGVRFNEPFGDTVNWDLLPTDAVNHMTLYSGSNPLFGQNTLGGSIAMAVKNGFNSQGNELEFGAGQFGYRQAQFQSGGNGQLGNQDVGYYVLLNREEEDGWRDASGSDIRQAMSVLSWRSLNSSLNLTVLLDDNEMIGNGAVPQALMDIEGRSAIYTNPDITRNRLNYFALDGDHWFSDTLQLAGNIYLRRNLTTTVNGDDSDYEECLLNGADTLCEEDEAGGDEEPVTFVGYDDDDTLEAIAAELGLDIDADDVDGTLNTSRTEQSSQGFSLQLASSVPVAGRDNLFTTGVTLDQADIHFRSRTGFAILNNDEPGDARDVTAIGLYDSESEVSLQTDTQTMGVFFSNTLAVDDQLSVTVGARYNHVHIKMQDQLESGPGSLDGDHTFARLNPMLGLAYLFDSGLNLYASYSEASRAPSPAELSCADENDPCKLPNGFVSDPPLEQVVTRSVEAGLKGTATEHMRWTAGLFRATSHDDILFQQAGGLPSEGYFANVGKTRRLGAELGMAGHWSDVQVAVSYTWMRATFETPFVSFSPNNPRGSDRQVEAGDRIPGLPQHNLKMAADWNLLPQVSVGGDIQYRSSQYFRGDEANENEQLAGYALVNVRASYAPTAAIEIYGRVVNVFDREYETFGVYGESDEVLDEAYPGFEEDSFVGPGAPRTFKAGIKIGF</sequence>
<evidence type="ECO:0000256" key="9">
    <source>
        <dbReference type="RuleBase" id="RU003357"/>
    </source>
</evidence>
<evidence type="ECO:0000256" key="1">
    <source>
        <dbReference type="ARBA" id="ARBA00004571"/>
    </source>
</evidence>
<keyword evidence="6 8" id="KW-0472">Membrane</keyword>
<evidence type="ECO:0000259" key="11">
    <source>
        <dbReference type="Pfam" id="PF07715"/>
    </source>
</evidence>
<keyword evidence="2 8" id="KW-0813">Transport</keyword>
<dbReference type="InterPro" id="IPR012910">
    <property type="entry name" value="Plug_dom"/>
</dbReference>
<comment type="similarity">
    <text evidence="8 9">Belongs to the TonB-dependent receptor family.</text>
</comment>
<evidence type="ECO:0000313" key="13">
    <source>
        <dbReference type="Proteomes" id="UP001620597"/>
    </source>
</evidence>
<evidence type="ECO:0000256" key="2">
    <source>
        <dbReference type="ARBA" id="ARBA00022448"/>
    </source>
</evidence>
<dbReference type="InterPro" id="IPR036942">
    <property type="entry name" value="Beta-barrel_TonB_sf"/>
</dbReference>
<dbReference type="RefSeq" id="WP_416206716.1">
    <property type="nucleotide sequence ID" value="NZ_JBBKTX010000019.1"/>
</dbReference>
<dbReference type="PROSITE" id="PS52016">
    <property type="entry name" value="TONB_DEPENDENT_REC_3"/>
    <property type="match status" value="1"/>
</dbReference>
<keyword evidence="4 8" id="KW-0812">Transmembrane</keyword>
<comment type="caution">
    <text evidence="12">The sequence shown here is derived from an EMBL/GenBank/DDBJ whole genome shotgun (WGS) entry which is preliminary data.</text>
</comment>
<dbReference type="Pfam" id="PF07715">
    <property type="entry name" value="Plug"/>
    <property type="match status" value="1"/>
</dbReference>
<dbReference type="SUPFAM" id="SSF56935">
    <property type="entry name" value="Porins"/>
    <property type="match status" value="1"/>
</dbReference>
<protein>
    <submittedName>
        <fullName evidence="12">TonB-dependent receptor</fullName>
    </submittedName>
</protein>
<dbReference type="Gene3D" id="2.40.170.20">
    <property type="entry name" value="TonB-dependent receptor, beta-barrel domain"/>
    <property type="match status" value="1"/>
</dbReference>
<dbReference type="Pfam" id="PF00593">
    <property type="entry name" value="TonB_dep_Rec_b-barrel"/>
    <property type="match status" value="1"/>
</dbReference>
<feature type="domain" description="TonB-dependent receptor-like beta-barrel" evidence="10">
    <location>
        <begin position="242"/>
        <end position="749"/>
    </location>
</feature>
<keyword evidence="12" id="KW-0675">Receptor</keyword>
<gene>
    <name evidence="12" type="ORF">WG929_14925</name>
</gene>
<evidence type="ECO:0000256" key="6">
    <source>
        <dbReference type="ARBA" id="ARBA00023136"/>
    </source>
</evidence>
<organism evidence="12 13">
    <name type="scientific">Oceanobacter antarcticus</name>
    <dbReference type="NCBI Taxonomy" id="3133425"/>
    <lineage>
        <taxon>Bacteria</taxon>
        <taxon>Pseudomonadati</taxon>
        <taxon>Pseudomonadota</taxon>
        <taxon>Gammaproteobacteria</taxon>
        <taxon>Oceanospirillales</taxon>
        <taxon>Oceanospirillaceae</taxon>
        <taxon>Oceanobacter</taxon>
    </lineage>
</organism>
<dbReference type="Gene3D" id="2.170.130.10">
    <property type="entry name" value="TonB-dependent receptor, plug domain"/>
    <property type="match status" value="1"/>
</dbReference>
<feature type="domain" description="TonB-dependent receptor plug" evidence="11">
    <location>
        <begin position="58"/>
        <end position="167"/>
    </location>
</feature>
<dbReference type="EMBL" id="JBBKTX010000019">
    <property type="protein sequence ID" value="MFK4753706.1"/>
    <property type="molecule type" value="Genomic_DNA"/>
</dbReference>
<dbReference type="InterPro" id="IPR037066">
    <property type="entry name" value="Plug_dom_sf"/>
</dbReference>
<proteinExistence type="inferred from homology"/>
<dbReference type="InterPro" id="IPR039426">
    <property type="entry name" value="TonB-dep_rcpt-like"/>
</dbReference>
<evidence type="ECO:0000256" key="4">
    <source>
        <dbReference type="ARBA" id="ARBA00022692"/>
    </source>
</evidence>
<dbReference type="InterPro" id="IPR000531">
    <property type="entry name" value="Beta-barrel_TonB"/>
</dbReference>
<comment type="subcellular location">
    <subcellularLocation>
        <location evidence="1 8">Cell outer membrane</location>
        <topology evidence="1 8">Multi-pass membrane protein</topology>
    </subcellularLocation>
</comment>
<keyword evidence="5 9" id="KW-0798">TonB box</keyword>
<evidence type="ECO:0000256" key="5">
    <source>
        <dbReference type="ARBA" id="ARBA00023077"/>
    </source>
</evidence>
<dbReference type="Proteomes" id="UP001620597">
    <property type="component" value="Unassembled WGS sequence"/>
</dbReference>
<name>A0ABW8NLE0_9GAMM</name>
<keyword evidence="7 8" id="KW-0998">Cell outer membrane</keyword>
<accession>A0ABW8NLE0</accession>
<reference evidence="12 13" key="1">
    <citation type="submission" date="2024-03" db="EMBL/GenBank/DDBJ databases">
        <title>High-quality draft genome sequence of Oceanobacter sp. wDCs-4.</title>
        <authorList>
            <person name="Dong C."/>
        </authorList>
    </citation>
    <scope>NUCLEOTIDE SEQUENCE [LARGE SCALE GENOMIC DNA]</scope>
    <source>
        <strain evidence="13">wDCs-4</strain>
    </source>
</reference>
<keyword evidence="3 8" id="KW-1134">Transmembrane beta strand</keyword>
<evidence type="ECO:0000313" key="12">
    <source>
        <dbReference type="EMBL" id="MFK4753706.1"/>
    </source>
</evidence>
<evidence type="ECO:0000256" key="3">
    <source>
        <dbReference type="ARBA" id="ARBA00022452"/>
    </source>
</evidence>
<keyword evidence="13" id="KW-1185">Reference proteome</keyword>
<evidence type="ECO:0000256" key="8">
    <source>
        <dbReference type="PROSITE-ProRule" id="PRU01360"/>
    </source>
</evidence>